<dbReference type="SUPFAM" id="SSF53474">
    <property type="entry name" value="alpha/beta-Hydrolases"/>
    <property type="match status" value="1"/>
</dbReference>
<keyword evidence="12" id="KW-1185">Reference proteome</keyword>
<dbReference type="InterPro" id="IPR029058">
    <property type="entry name" value="AB_hydrolase_fold"/>
</dbReference>
<dbReference type="PANTHER" id="PTHR11802:SF3">
    <property type="entry name" value="RETINOID-INDUCIBLE SERINE CARBOXYPEPTIDASE"/>
    <property type="match status" value="1"/>
</dbReference>
<evidence type="ECO:0000256" key="8">
    <source>
        <dbReference type="ARBA" id="ARBA00023180"/>
    </source>
</evidence>
<evidence type="ECO:0000256" key="4">
    <source>
        <dbReference type="ARBA" id="ARBA00022645"/>
    </source>
</evidence>
<evidence type="ECO:0000256" key="5">
    <source>
        <dbReference type="ARBA" id="ARBA00022670"/>
    </source>
</evidence>
<dbReference type="Gene3D" id="3.40.50.1820">
    <property type="entry name" value="alpha/beta hydrolase"/>
    <property type="match status" value="1"/>
</dbReference>
<dbReference type="FunFam" id="3.40.50.1820:FF:000075">
    <property type="entry name" value="Carboxypeptidase"/>
    <property type="match status" value="1"/>
</dbReference>
<dbReference type="GO" id="GO:0006508">
    <property type="term" value="P:proteolysis"/>
    <property type="evidence" value="ECO:0007669"/>
    <property type="project" value="UniProtKB-KW"/>
</dbReference>
<organism evidence="11 12">
    <name type="scientific">Brassicogethes aeneus</name>
    <name type="common">Rape pollen beetle</name>
    <name type="synonym">Meligethes aeneus</name>
    <dbReference type="NCBI Taxonomy" id="1431903"/>
    <lineage>
        <taxon>Eukaryota</taxon>
        <taxon>Metazoa</taxon>
        <taxon>Ecdysozoa</taxon>
        <taxon>Arthropoda</taxon>
        <taxon>Hexapoda</taxon>
        <taxon>Insecta</taxon>
        <taxon>Pterygota</taxon>
        <taxon>Neoptera</taxon>
        <taxon>Endopterygota</taxon>
        <taxon>Coleoptera</taxon>
        <taxon>Polyphaga</taxon>
        <taxon>Cucujiformia</taxon>
        <taxon>Nitidulidae</taxon>
        <taxon>Meligethinae</taxon>
        <taxon>Brassicogethes</taxon>
    </lineage>
</organism>
<keyword evidence="8" id="KW-0325">Glycoprotein</keyword>
<dbReference type="EMBL" id="OV121137">
    <property type="protein sequence ID" value="CAH0558960.1"/>
    <property type="molecule type" value="Genomic_DNA"/>
</dbReference>
<comment type="subcellular location">
    <subcellularLocation>
        <location evidence="1">Secreted</location>
    </subcellularLocation>
</comment>
<dbReference type="PROSITE" id="PS00131">
    <property type="entry name" value="CARBOXYPEPT_SER_SER"/>
    <property type="match status" value="1"/>
</dbReference>
<keyword evidence="5 10" id="KW-0645">Protease</keyword>
<protein>
    <recommendedName>
        <fullName evidence="10">Carboxypeptidase</fullName>
        <ecNumber evidence="10">3.4.16.-</ecNumber>
    </recommendedName>
</protein>
<comment type="function">
    <text evidence="9">May be involved in vascular wall and kidney homeostasis.</text>
</comment>
<keyword evidence="3" id="KW-0964">Secreted</keyword>
<evidence type="ECO:0000256" key="2">
    <source>
        <dbReference type="ARBA" id="ARBA00009431"/>
    </source>
</evidence>
<dbReference type="Pfam" id="PF00450">
    <property type="entry name" value="Peptidase_S10"/>
    <property type="match status" value="1"/>
</dbReference>
<evidence type="ECO:0000256" key="10">
    <source>
        <dbReference type="RuleBase" id="RU361156"/>
    </source>
</evidence>
<name>A0A9P0FLK9_BRAAE</name>
<feature type="signal peptide" evidence="10">
    <location>
        <begin position="1"/>
        <end position="16"/>
    </location>
</feature>
<gene>
    <name evidence="11" type="ORF">MELIAE_LOCUS9163</name>
</gene>
<dbReference type="PRINTS" id="PR00724">
    <property type="entry name" value="CRBOXYPTASEC"/>
</dbReference>
<evidence type="ECO:0000313" key="12">
    <source>
        <dbReference type="Proteomes" id="UP001154078"/>
    </source>
</evidence>
<evidence type="ECO:0000256" key="6">
    <source>
        <dbReference type="ARBA" id="ARBA00022729"/>
    </source>
</evidence>
<keyword evidence="7 10" id="KW-0378">Hydrolase</keyword>
<dbReference type="OrthoDB" id="443318at2759"/>
<sequence length="434" mass="49110">MDRYFLLFLVIGLVSANSLLGNDQQKWGHIKIRDHAHMFYWLYYTTAGVENYRDRPLVIWLQGGPGASSTAFGNFAEIGPLDIELNPRNSTWVKNVNVLFVDNPVGTGFSYVEKTKSLTKNNREIAEDFLIFLNDFYEQNPEFKSTPLYIFSESYGGKMTVEIALVLSQAITNGKIECNFKGIGLGDAWISPVDTVMSWAPYLLQLGAIDQNGYDVIEDMANKTKKAFENGKYQEATSLWGQTEGAITEVTSGIDFYNVLAKVRPLPKDVDVRGLLFKPEGTFEPINENKLESLMKNNVSVALNVTNEWGAQNGEVFLFLWQDFMKPATSIVEELLNTTDIRIAIFNGQLDLIVDTPGTVNWVDKLQWVGSKQWKESEREVFSINGINEGYVRKQDNLAFYWVNRAGHMVPSDNTAAMDYILRDITNDFKSNLL</sequence>
<dbReference type="AlphaFoldDB" id="A0A9P0FLK9"/>
<evidence type="ECO:0000313" key="11">
    <source>
        <dbReference type="EMBL" id="CAH0558960.1"/>
    </source>
</evidence>
<keyword evidence="6 10" id="KW-0732">Signal</keyword>
<feature type="chain" id="PRO_5040536236" description="Carboxypeptidase" evidence="10">
    <location>
        <begin position="17"/>
        <end position="434"/>
    </location>
</feature>
<evidence type="ECO:0000256" key="7">
    <source>
        <dbReference type="ARBA" id="ARBA00022801"/>
    </source>
</evidence>
<evidence type="ECO:0000256" key="9">
    <source>
        <dbReference type="ARBA" id="ARBA00055847"/>
    </source>
</evidence>
<evidence type="ECO:0000256" key="1">
    <source>
        <dbReference type="ARBA" id="ARBA00004613"/>
    </source>
</evidence>
<dbReference type="GO" id="GO:0004185">
    <property type="term" value="F:serine-type carboxypeptidase activity"/>
    <property type="evidence" value="ECO:0007669"/>
    <property type="project" value="UniProtKB-UniRule"/>
</dbReference>
<dbReference type="Proteomes" id="UP001154078">
    <property type="component" value="Chromosome 6"/>
</dbReference>
<keyword evidence="4 10" id="KW-0121">Carboxypeptidase</keyword>
<reference evidence="11" key="1">
    <citation type="submission" date="2021-12" db="EMBL/GenBank/DDBJ databases">
        <authorList>
            <person name="King R."/>
        </authorList>
    </citation>
    <scope>NUCLEOTIDE SEQUENCE</scope>
</reference>
<dbReference type="EC" id="3.4.16.-" evidence="10"/>
<proteinExistence type="inferred from homology"/>
<accession>A0A9P0FLK9</accession>
<dbReference type="InterPro" id="IPR018202">
    <property type="entry name" value="Ser_caboxypep_ser_AS"/>
</dbReference>
<comment type="similarity">
    <text evidence="2 10">Belongs to the peptidase S10 family.</text>
</comment>
<dbReference type="PANTHER" id="PTHR11802">
    <property type="entry name" value="SERINE PROTEASE FAMILY S10 SERINE CARBOXYPEPTIDASE"/>
    <property type="match status" value="1"/>
</dbReference>
<dbReference type="InterPro" id="IPR001563">
    <property type="entry name" value="Peptidase_S10"/>
</dbReference>
<dbReference type="GO" id="GO:0005576">
    <property type="term" value="C:extracellular region"/>
    <property type="evidence" value="ECO:0007669"/>
    <property type="project" value="UniProtKB-SubCell"/>
</dbReference>
<evidence type="ECO:0000256" key="3">
    <source>
        <dbReference type="ARBA" id="ARBA00022525"/>
    </source>
</evidence>